<dbReference type="InterPro" id="IPR034829">
    <property type="entry name" value="DnaD-like_sf"/>
</dbReference>
<sequence>MVRPIKEGLDYFPLDVDIDQDDKIALIEANHGLEGFGVVIKILMKIYDNSYFYQWGEKEQLLFSRRVNVNINQVNVIINDCIKWGLFSELLYEKQQILSSKGIQKRYLEASSRRKKVEINANYLLLDKKEVNAYKNLVIVNINSIDDDISTQSKVEESKGKESKEKVEEKEDSATTTSDAIVFYQNNFGVINPFVSEEMISWINDLGEDMVLLALSRTLERNKTSWGYAKSILQSWNKKNIKTIEQAQAEEVNFQNQQANRKSYHPKSKEVVPDWFANRKKPSDKLPNEPEETEEDVAAMLESYKQRAGGS</sequence>
<accession>A0ABU9XCN6</accession>
<evidence type="ECO:0000259" key="4">
    <source>
        <dbReference type="Pfam" id="PF14297"/>
    </source>
</evidence>
<proteinExistence type="inferred from homology"/>
<dbReference type="RefSeq" id="WP_345823277.1">
    <property type="nucleotide sequence ID" value="NZ_JBDIML010000001.1"/>
</dbReference>
<feature type="region of interest" description="Disordered" evidence="2">
    <location>
        <begin position="255"/>
        <end position="294"/>
    </location>
</feature>
<dbReference type="SUPFAM" id="SSF158499">
    <property type="entry name" value="DnaD domain-like"/>
    <property type="match status" value="1"/>
</dbReference>
<comment type="similarity">
    <text evidence="1">Belongs to the DnaB/DnaD family.</text>
</comment>
<feature type="domain" description="Lin1244/Lin1753-like N-terminal" evidence="4">
    <location>
        <begin position="11"/>
        <end position="103"/>
    </location>
</feature>
<feature type="compositionally biased region" description="Basic and acidic residues" evidence="2">
    <location>
        <begin position="154"/>
        <end position="173"/>
    </location>
</feature>
<name>A0ABU9XCN6_9BACI</name>
<feature type="region of interest" description="Disordered" evidence="2">
    <location>
        <begin position="153"/>
        <end position="173"/>
    </location>
</feature>
<comment type="caution">
    <text evidence="5">The sequence shown here is derived from an EMBL/GenBank/DDBJ whole genome shotgun (WGS) entry which is preliminary data.</text>
</comment>
<organism evidence="5 6">
    <name type="scientific">Ornithinibacillus xuwenensis</name>
    <dbReference type="NCBI Taxonomy" id="3144668"/>
    <lineage>
        <taxon>Bacteria</taxon>
        <taxon>Bacillati</taxon>
        <taxon>Bacillota</taxon>
        <taxon>Bacilli</taxon>
        <taxon>Bacillales</taxon>
        <taxon>Bacillaceae</taxon>
        <taxon>Ornithinibacillus</taxon>
    </lineage>
</organism>
<dbReference type="PANTHER" id="PTHR39196">
    <property type="entry name" value="PRIMOSOME, DNAD SUBUNIT"/>
    <property type="match status" value="1"/>
</dbReference>
<evidence type="ECO:0000256" key="1">
    <source>
        <dbReference type="ARBA" id="ARBA00093462"/>
    </source>
</evidence>
<dbReference type="PANTHER" id="PTHR39196:SF1">
    <property type="entry name" value="PRIMOSOME, DNAD SUBUNIT"/>
    <property type="match status" value="1"/>
</dbReference>
<gene>
    <name evidence="5" type="ORF">ABC228_01275</name>
</gene>
<evidence type="ECO:0000259" key="3">
    <source>
        <dbReference type="Pfam" id="PF07261"/>
    </source>
</evidence>
<reference evidence="5 6" key="1">
    <citation type="submission" date="2024-05" db="EMBL/GenBank/DDBJ databases">
        <authorList>
            <person name="Haq I."/>
            <person name="Ullah Z."/>
            <person name="Ahmad R."/>
            <person name="Li M."/>
            <person name="Tong Y."/>
        </authorList>
    </citation>
    <scope>NUCLEOTIDE SEQUENCE [LARGE SCALE GENOMIC DNA]</scope>
    <source>
        <strain evidence="5 6">16A2E</strain>
    </source>
</reference>
<dbReference type="InterPro" id="IPR006343">
    <property type="entry name" value="DnaB/C_C"/>
</dbReference>
<dbReference type="NCBIfam" id="TIGR01446">
    <property type="entry name" value="DnaD_dom"/>
    <property type="match status" value="1"/>
</dbReference>
<evidence type="ECO:0000313" key="5">
    <source>
        <dbReference type="EMBL" id="MEN2765805.1"/>
    </source>
</evidence>
<protein>
    <submittedName>
        <fullName evidence="5">Lin1244/Lin1753 domain-containing protein</fullName>
    </submittedName>
</protein>
<dbReference type="EMBL" id="JBDIML010000001">
    <property type="protein sequence ID" value="MEN2765805.1"/>
    <property type="molecule type" value="Genomic_DNA"/>
</dbReference>
<dbReference type="Gene3D" id="1.10.10.630">
    <property type="entry name" value="DnaD domain-like"/>
    <property type="match status" value="1"/>
</dbReference>
<dbReference type="Pfam" id="PF07261">
    <property type="entry name" value="DnaB_2"/>
    <property type="match status" value="1"/>
</dbReference>
<dbReference type="Pfam" id="PF14297">
    <property type="entry name" value="Lin1244_N"/>
    <property type="match status" value="1"/>
</dbReference>
<dbReference type="InterPro" id="IPR025400">
    <property type="entry name" value="Lin1244/Lin1753-like_N"/>
</dbReference>
<dbReference type="Proteomes" id="UP001444625">
    <property type="component" value="Unassembled WGS sequence"/>
</dbReference>
<evidence type="ECO:0000256" key="2">
    <source>
        <dbReference type="SAM" id="MobiDB-lite"/>
    </source>
</evidence>
<evidence type="ECO:0000313" key="6">
    <source>
        <dbReference type="Proteomes" id="UP001444625"/>
    </source>
</evidence>
<feature type="domain" description="DnaB/C C-terminal" evidence="3">
    <location>
        <begin position="183"/>
        <end position="250"/>
    </location>
</feature>
<keyword evidence="6" id="KW-1185">Reference proteome</keyword>